<dbReference type="PANTHER" id="PTHR36507">
    <property type="entry name" value="BLL1555 PROTEIN"/>
    <property type="match status" value="1"/>
</dbReference>
<evidence type="ECO:0000256" key="2">
    <source>
        <dbReference type="ARBA" id="ARBA00023008"/>
    </source>
</evidence>
<evidence type="ECO:0000259" key="3">
    <source>
        <dbReference type="Pfam" id="PF00127"/>
    </source>
</evidence>
<dbReference type="PANTHER" id="PTHR36507:SF1">
    <property type="entry name" value="BLL1555 PROTEIN"/>
    <property type="match status" value="1"/>
</dbReference>
<organism evidence="4 5">
    <name type="scientific">Dyella telluris</name>
    <dbReference type="NCBI Taxonomy" id="2763498"/>
    <lineage>
        <taxon>Bacteria</taxon>
        <taxon>Pseudomonadati</taxon>
        <taxon>Pseudomonadota</taxon>
        <taxon>Gammaproteobacteria</taxon>
        <taxon>Lysobacterales</taxon>
        <taxon>Rhodanobacteraceae</taxon>
        <taxon>Dyella</taxon>
    </lineage>
</organism>
<reference evidence="4 5" key="1">
    <citation type="submission" date="2020-08" db="EMBL/GenBank/DDBJ databases">
        <title>Dyella sp. G9 isolated from forest soil.</title>
        <authorList>
            <person name="Fu J."/>
            <person name="Qiu L."/>
        </authorList>
    </citation>
    <scope>NUCLEOTIDE SEQUENCE [LARGE SCALE GENOMIC DNA]</scope>
    <source>
        <strain evidence="4 5">G9</strain>
    </source>
</reference>
<keyword evidence="2" id="KW-0186">Copper</keyword>
<dbReference type="GO" id="GO:0005507">
    <property type="term" value="F:copper ion binding"/>
    <property type="evidence" value="ECO:0007669"/>
    <property type="project" value="InterPro"/>
</dbReference>
<gene>
    <name evidence="4" type="ORF">H8F01_15705</name>
</gene>
<dbReference type="AlphaFoldDB" id="A0A7G8QAQ4"/>
<keyword evidence="1" id="KW-0479">Metal-binding</keyword>
<dbReference type="InterPro" id="IPR008972">
    <property type="entry name" value="Cupredoxin"/>
</dbReference>
<dbReference type="GO" id="GO:0009055">
    <property type="term" value="F:electron transfer activity"/>
    <property type="evidence" value="ECO:0007669"/>
    <property type="project" value="InterPro"/>
</dbReference>
<dbReference type="Proteomes" id="UP000515873">
    <property type="component" value="Chromosome"/>
</dbReference>
<evidence type="ECO:0000313" key="5">
    <source>
        <dbReference type="Proteomes" id="UP000515873"/>
    </source>
</evidence>
<dbReference type="Gene3D" id="2.60.40.420">
    <property type="entry name" value="Cupredoxins - blue copper proteins"/>
    <property type="match status" value="1"/>
</dbReference>
<dbReference type="InterPro" id="IPR000923">
    <property type="entry name" value="BlueCu_1"/>
</dbReference>
<feature type="domain" description="Blue (type 1) copper" evidence="3">
    <location>
        <begin position="14"/>
        <end position="93"/>
    </location>
</feature>
<proteinExistence type="predicted"/>
<dbReference type="InterPro" id="IPR052721">
    <property type="entry name" value="ET_Amicyanin"/>
</dbReference>
<dbReference type="EMBL" id="CP060412">
    <property type="protein sequence ID" value="QNK03862.1"/>
    <property type="molecule type" value="Genomic_DNA"/>
</dbReference>
<evidence type="ECO:0000256" key="1">
    <source>
        <dbReference type="ARBA" id="ARBA00022723"/>
    </source>
</evidence>
<dbReference type="SUPFAM" id="SSF49503">
    <property type="entry name" value="Cupredoxins"/>
    <property type="match status" value="1"/>
</dbReference>
<protein>
    <submittedName>
        <fullName evidence="4">Cupredoxin domain-containing protein</fullName>
    </submittedName>
</protein>
<accession>A0A7G8QAQ4</accession>
<evidence type="ECO:0000313" key="4">
    <source>
        <dbReference type="EMBL" id="QNK03862.1"/>
    </source>
</evidence>
<name>A0A7G8QAQ4_9GAMM</name>
<keyword evidence="5" id="KW-1185">Reference proteome</keyword>
<sequence>MATDAATTPAKPASVDIRNFAFTPKALTIHAGTRVVWTNRDEEPHVVVSAGKQFASSHALDTSDSYAVTFDRPGTYTYYCAIHPMMVGTIIVQ</sequence>
<dbReference type="Pfam" id="PF00127">
    <property type="entry name" value="Copper-bind"/>
    <property type="match status" value="1"/>
</dbReference>
<dbReference type="KEGG" id="dtl:H8F01_15705"/>